<evidence type="ECO:0000256" key="1">
    <source>
        <dbReference type="SAM" id="MobiDB-lite"/>
    </source>
</evidence>
<evidence type="ECO:0000313" key="2">
    <source>
        <dbReference type="EMBL" id="KAF0909248.1"/>
    </source>
</evidence>
<accession>A0A6G1D944</accession>
<organism evidence="2 3">
    <name type="scientific">Oryza meyeriana var. granulata</name>
    <dbReference type="NCBI Taxonomy" id="110450"/>
    <lineage>
        <taxon>Eukaryota</taxon>
        <taxon>Viridiplantae</taxon>
        <taxon>Streptophyta</taxon>
        <taxon>Embryophyta</taxon>
        <taxon>Tracheophyta</taxon>
        <taxon>Spermatophyta</taxon>
        <taxon>Magnoliopsida</taxon>
        <taxon>Liliopsida</taxon>
        <taxon>Poales</taxon>
        <taxon>Poaceae</taxon>
        <taxon>BOP clade</taxon>
        <taxon>Oryzoideae</taxon>
        <taxon>Oryzeae</taxon>
        <taxon>Oryzinae</taxon>
        <taxon>Oryza</taxon>
        <taxon>Oryza meyeriana</taxon>
    </lineage>
</organism>
<protein>
    <submittedName>
        <fullName evidence="2">Uncharacterized protein</fullName>
    </submittedName>
</protein>
<comment type="caution">
    <text evidence="2">The sequence shown here is derived from an EMBL/GenBank/DDBJ whole genome shotgun (WGS) entry which is preliminary data.</text>
</comment>
<feature type="region of interest" description="Disordered" evidence="1">
    <location>
        <begin position="1"/>
        <end position="92"/>
    </location>
</feature>
<name>A0A6G1D944_9ORYZ</name>
<feature type="compositionally biased region" description="Low complexity" evidence="1">
    <location>
        <begin position="29"/>
        <end position="45"/>
    </location>
</feature>
<reference evidence="2 3" key="1">
    <citation type="submission" date="2019-11" db="EMBL/GenBank/DDBJ databases">
        <title>Whole genome sequence of Oryza granulata.</title>
        <authorList>
            <person name="Li W."/>
        </authorList>
    </citation>
    <scope>NUCLEOTIDE SEQUENCE [LARGE SCALE GENOMIC DNA]</scope>
    <source>
        <strain evidence="3">cv. Menghai</strain>
        <tissue evidence="2">Leaf</tissue>
    </source>
</reference>
<gene>
    <name evidence="2" type="ORF">E2562_032960</name>
</gene>
<dbReference type="EMBL" id="SPHZ02000007">
    <property type="protein sequence ID" value="KAF0909248.1"/>
    <property type="molecule type" value="Genomic_DNA"/>
</dbReference>
<sequence>MAEDVENPRLSLGGNEGPIVIRGVGSVGQGVQSNPCCSSSPSSSSIGPLGVGTQRGDPGADAPSSPAPIEPPAGQDPRGLPNRAMAPGASDVCEHDVGSGLDIVVVVTLAYEDLGWCPVVIKGRHSWGAMPATQAPGGRVRCKMSPAGPVASHRHAGV</sequence>
<evidence type="ECO:0000313" key="3">
    <source>
        <dbReference type="Proteomes" id="UP000479710"/>
    </source>
</evidence>
<keyword evidence="3" id="KW-1185">Reference proteome</keyword>
<dbReference type="Proteomes" id="UP000479710">
    <property type="component" value="Unassembled WGS sequence"/>
</dbReference>
<proteinExistence type="predicted"/>
<dbReference type="AlphaFoldDB" id="A0A6G1D944"/>